<evidence type="ECO:0000313" key="3">
    <source>
        <dbReference type="EMBL" id="KAG2388185.1"/>
    </source>
</evidence>
<protein>
    <recommendedName>
        <fullName evidence="2">Stress-response A/B barrel domain-containing protein</fullName>
    </recommendedName>
</protein>
<dbReference type="Gene3D" id="3.30.70.100">
    <property type="match status" value="1"/>
</dbReference>
<dbReference type="Proteomes" id="UP000816034">
    <property type="component" value="Unassembled WGS sequence"/>
</dbReference>
<comment type="caution">
    <text evidence="3">The sequence shown here is derived from an EMBL/GenBank/DDBJ whole genome shotgun (WGS) entry which is preliminary data.</text>
</comment>
<dbReference type="EMBL" id="PYSW02000011">
    <property type="protein sequence ID" value="KAG2388185.1"/>
    <property type="molecule type" value="Genomic_DNA"/>
</dbReference>
<evidence type="ECO:0000313" key="4">
    <source>
        <dbReference type="Proteomes" id="UP000816034"/>
    </source>
</evidence>
<dbReference type="RefSeq" id="XP_044552177.1">
    <property type="nucleotide sequence ID" value="XM_044685884.1"/>
</dbReference>
<evidence type="ECO:0000259" key="2">
    <source>
        <dbReference type="PROSITE" id="PS51502"/>
    </source>
</evidence>
<sequence length="163" mass="18554">MPTNYSSMLQHSLLLLGLSFLLMVVTTSIGMNVVWGANPESGHVKHIVAFRYAQNVTQVEKDLVMKTYFSLKDRCVLPTNGKPYILAMDGGYPNSPEGFDQHMEQIYILTFKNVADRDYFVGRPFHYPYDPLHDAFKKMVGPYLRTPISEGLIVMDFTVLNEP</sequence>
<dbReference type="PROSITE" id="PS51502">
    <property type="entry name" value="S_R_A_B_BARREL"/>
    <property type="match status" value="1"/>
</dbReference>
<dbReference type="InterPro" id="IPR013097">
    <property type="entry name" value="Dabb"/>
</dbReference>
<keyword evidence="1" id="KW-0732">Signal</keyword>
<dbReference type="AlphaFoldDB" id="A0AA88GWC2"/>
<reference evidence="3 4" key="1">
    <citation type="journal article" date="2018" name="BMC Genomics">
        <title>The genome of Naegleria lovaniensis, the basis for a comparative approach to unravel pathogenicity factors of the human pathogenic amoeba N. fowleri.</title>
        <authorList>
            <person name="Liechti N."/>
            <person name="Schurch N."/>
            <person name="Bruggmann R."/>
            <person name="Wittwer M."/>
        </authorList>
    </citation>
    <scope>NUCLEOTIDE SEQUENCE [LARGE SCALE GENOMIC DNA]</scope>
    <source>
        <strain evidence="3 4">ATCC 30569</strain>
    </source>
</reference>
<feature type="domain" description="Stress-response A/B barrel" evidence="2">
    <location>
        <begin position="44"/>
        <end position="157"/>
    </location>
</feature>
<organism evidence="3 4">
    <name type="scientific">Naegleria lovaniensis</name>
    <name type="common">Amoeba</name>
    <dbReference type="NCBI Taxonomy" id="51637"/>
    <lineage>
        <taxon>Eukaryota</taxon>
        <taxon>Discoba</taxon>
        <taxon>Heterolobosea</taxon>
        <taxon>Tetramitia</taxon>
        <taxon>Eutetramitia</taxon>
        <taxon>Vahlkampfiidae</taxon>
        <taxon>Naegleria</taxon>
    </lineage>
</organism>
<gene>
    <name evidence="3" type="ORF">C9374_001035</name>
</gene>
<dbReference type="InterPro" id="IPR011008">
    <property type="entry name" value="Dimeric_a/b-barrel"/>
</dbReference>
<name>A0AA88GWC2_NAELO</name>
<dbReference type="SMART" id="SM00886">
    <property type="entry name" value="Dabb"/>
    <property type="match status" value="1"/>
</dbReference>
<accession>A0AA88GWC2</accession>
<feature type="signal peptide" evidence="1">
    <location>
        <begin position="1"/>
        <end position="36"/>
    </location>
</feature>
<dbReference type="GeneID" id="68093491"/>
<proteinExistence type="predicted"/>
<keyword evidence="4" id="KW-1185">Reference proteome</keyword>
<evidence type="ECO:0000256" key="1">
    <source>
        <dbReference type="SAM" id="SignalP"/>
    </source>
</evidence>
<dbReference type="SUPFAM" id="SSF54909">
    <property type="entry name" value="Dimeric alpha+beta barrel"/>
    <property type="match status" value="1"/>
</dbReference>
<feature type="chain" id="PRO_5041695521" description="Stress-response A/B barrel domain-containing protein" evidence="1">
    <location>
        <begin position="37"/>
        <end position="163"/>
    </location>
</feature>
<dbReference type="Pfam" id="PF07876">
    <property type="entry name" value="Dabb"/>
    <property type="match status" value="1"/>
</dbReference>